<dbReference type="InterPro" id="IPR029069">
    <property type="entry name" value="HotDog_dom_sf"/>
</dbReference>
<dbReference type="GO" id="GO:0016289">
    <property type="term" value="F:acyl-CoA hydrolase activity"/>
    <property type="evidence" value="ECO:0007669"/>
    <property type="project" value="UniProtKB-ARBA"/>
</dbReference>
<organism evidence="3 4">
    <name type="scientific">Hydrogenophaga pseudoflava</name>
    <name type="common">Pseudomonas carboxydoflava</name>
    <dbReference type="NCBI Taxonomy" id="47421"/>
    <lineage>
        <taxon>Bacteria</taxon>
        <taxon>Pseudomonadati</taxon>
        <taxon>Pseudomonadota</taxon>
        <taxon>Betaproteobacteria</taxon>
        <taxon>Burkholderiales</taxon>
        <taxon>Comamonadaceae</taxon>
        <taxon>Hydrogenophaga</taxon>
    </lineage>
</organism>
<feature type="domain" description="Thioesterase" evidence="2">
    <location>
        <begin position="89"/>
        <end position="165"/>
    </location>
</feature>
<dbReference type="SUPFAM" id="SSF54637">
    <property type="entry name" value="Thioesterase/thiol ester dehydrase-isomerase"/>
    <property type="match status" value="1"/>
</dbReference>
<proteinExistence type="predicted"/>
<dbReference type="InterPro" id="IPR006683">
    <property type="entry name" value="Thioestr_dom"/>
</dbReference>
<gene>
    <name evidence="3" type="ORF">HPF_08770</name>
</gene>
<evidence type="ECO:0000313" key="4">
    <source>
        <dbReference type="Proteomes" id="UP000293912"/>
    </source>
</evidence>
<dbReference type="RefSeq" id="WP_133156356.1">
    <property type="nucleotide sequence ID" value="NZ_CP037867.1"/>
</dbReference>
<keyword evidence="1" id="KW-0378">Hydrolase</keyword>
<sequence>MDTENIRLRWEQEEAAVRQRIEAGGGRAGVSRPEQIAGKTGLEIMQALLRGELPYPPISETLGFYLIEVGDGHAVFQGEPQFKHYNPLGTVHGGWYATLLDSALGCAVQTKLPAGTGYTTAELGLNIVRAASDRTGPLRAIGKVIHSGRQMATAEARIVGPDGKLYAHATTTCFIFDATARAGR</sequence>
<dbReference type="Gene3D" id="3.10.129.10">
    <property type="entry name" value="Hotdog Thioesterase"/>
    <property type="match status" value="1"/>
</dbReference>
<dbReference type="CDD" id="cd03443">
    <property type="entry name" value="PaaI_thioesterase"/>
    <property type="match status" value="1"/>
</dbReference>
<reference evidence="3 4" key="1">
    <citation type="submission" date="2019-03" db="EMBL/GenBank/DDBJ databases">
        <authorList>
            <person name="Sebastian G."/>
            <person name="Baumann P."/>
            <person name="Ruckert C."/>
            <person name="Kalinowski J."/>
            <person name="Nebel B."/>
            <person name="Takors R."/>
            <person name="Blombach B."/>
        </authorList>
    </citation>
    <scope>NUCLEOTIDE SEQUENCE [LARGE SCALE GENOMIC DNA]</scope>
    <source>
        <strain evidence="3 4">DSM 1084</strain>
    </source>
</reference>
<protein>
    <submittedName>
        <fullName evidence="3">Thioesterase superfamily protein</fullName>
    </submittedName>
</protein>
<evidence type="ECO:0000256" key="1">
    <source>
        <dbReference type="ARBA" id="ARBA00022801"/>
    </source>
</evidence>
<dbReference type="NCBIfam" id="TIGR00369">
    <property type="entry name" value="unchar_dom_1"/>
    <property type="match status" value="1"/>
</dbReference>
<name>A0A4P6WZR3_HYDPS</name>
<dbReference type="Pfam" id="PF03061">
    <property type="entry name" value="4HBT"/>
    <property type="match status" value="1"/>
</dbReference>
<evidence type="ECO:0000259" key="2">
    <source>
        <dbReference type="Pfam" id="PF03061"/>
    </source>
</evidence>
<dbReference type="Proteomes" id="UP000293912">
    <property type="component" value="Chromosome"/>
</dbReference>
<evidence type="ECO:0000313" key="3">
    <source>
        <dbReference type="EMBL" id="QBM27776.1"/>
    </source>
</evidence>
<accession>A0A4P6WZR3</accession>
<dbReference type="AlphaFoldDB" id="A0A4P6WZR3"/>
<keyword evidence="4" id="KW-1185">Reference proteome</keyword>
<dbReference type="KEGG" id="hpse:HPF_08770"/>
<dbReference type="InterPro" id="IPR003736">
    <property type="entry name" value="PAAI_dom"/>
</dbReference>
<dbReference type="EMBL" id="CP037867">
    <property type="protein sequence ID" value="QBM27776.1"/>
    <property type="molecule type" value="Genomic_DNA"/>
</dbReference>